<dbReference type="Proteomes" id="UP001732700">
    <property type="component" value="Chromosome 7A"/>
</dbReference>
<evidence type="ECO:0000313" key="2">
    <source>
        <dbReference type="Proteomes" id="UP001732700"/>
    </source>
</evidence>
<reference evidence="1" key="1">
    <citation type="submission" date="2021-05" db="EMBL/GenBank/DDBJ databases">
        <authorList>
            <person name="Scholz U."/>
            <person name="Mascher M."/>
            <person name="Fiebig A."/>
        </authorList>
    </citation>
    <scope>NUCLEOTIDE SEQUENCE [LARGE SCALE GENOMIC DNA]</scope>
</reference>
<dbReference type="EnsemblPlants" id="AVESA.00010b.r2.7AG1212000.1">
    <property type="protein sequence ID" value="AVESA.00010b.r2.7AG1212000.1.CDS"/>
    <property type="gene ID" value="AVESA.00010b.r2.7AG1212000"/>
</dbReference>
<protein>
    <submittedName>
        <fullName evidence="1">Uncharacterized protein</fullName>
    </submittedName>
</protein>
<evidence type="ECO:0000313" key="1">
    <source>
        <dbReference type="EnsemblPlants" id="AVESA.00010b.r2.7AG1212000.1.CDS"/>
    </source>
</evidence>
<accession>A0ACD5ZV83</accession>
<reference evidence="1" key="2">
    <citation type="submission" date="2025-09" db="UniProtKB">
        <authorList>
            <consortium name="EnsemblPlants"/>
        </authorList>
    </citation>
    <scope>IDENTIFICATION</scope>
</reference>
<name>A0ACD5ZV83_AVESA</name>
<sequence length="416" mass="44559">MDGNLDLLARMAAELEATARGGAAGVRSTCGRQALHLAAANGRTDACRYLVQDLAFPVDAPSSPGETPLLLAATFGHTAAAAYLLERGASPRATDGDGETSLHWAAYNGDRELAMLLLSRGADVDAATPRGTPLHVAAAGAHPAVVDILLRHGADPSKVANCVFTPLVSSLLGGSLECMKLLIQAGADVNAGGLHGARATPLLLACSRRGNIRFINCLLEAGADPNFPDELGRLPIEIATIHAEQQVAQVLFPVTRRRMARTMLDWSVGAIVRYVNSAAYHEWARRASRMRKGELKLLGNSAFKMEDYDAAILCYSMAMKFDGNTDASLYSNRSICWLRLGMGDDALSDAWACIRMRPDWAKGYYRQGMALCSLQDYAGASDALLRASKLDPDDDTIAEALRVVSERAKRVSPLPH</sequence>
<organism evidence="1 2">
    <name type="scientific">Avena sativa</name>
    <name type="common">Oat</name>
    <dbReference type="NCBI Taxonomy" id="4498"/>
    <lineage>
        <taxon>Eukaryota</taxon>
        <taxon>Viridiplantae</taxon>
        <taxon>Streptophyta</taxon>
        <taxon>Embryophyta</taxon>
        <taxon>Tracheophyta</taxon>
        <taxon>Spermatophyta</taxon>
        <taxon>Magnoliopsida</taxon>
        <taxon>Liliopsida</taxon>
        <taxon>Poales</taxon>
        <taxon>Poaceae</taxon>
        <taxon>BOP clade</taxon>
        <taxon>Pooideae</taxon>
        <taxon>Poodae</taxon>
        <taxon>Poeae</taxon>
        <taxon>Poeae Chloroplast Group 1 (Aveneae type)</taxon>
        <taxon>Aveninae</taxon>
        <taxon>Avena</taxon>
    </lineage>
</organism>
<proteinExistence type="predicted"/>
<keyword evidence="2" id="KW-1185">Reference proteome</keyword>